<sequence length="117" mass="13804">MREKNSKCQIIKSQNRAGYRKSQVRNANFTNTTSFKIQFFNDSLCFSIVLGYIVTVLRHIIRPKTNVEESIKTCYVWHPVDGKSPWEIAMQIEKMDDQWCRHLHRSGDPKKDQNVMI</sequence>
<organism evidence="1 2">
    <name type="scientific">Romanomermis culicivorax</name>
    <name type="common">Nematode worm</name>
    <dbReference type="NCBI Taxonomy" id="13658"/>
    <lineage>
        <taxon>Eukaryota</taxon>
        <taxon>Metazoa</taxon>
        <taxon>Ecdysozoa</taxon>
        <taxon>Nematoda</taxon>
        <taxon>Enoplea</taxon>
        <taxon>Dorylaimia</taxon>
        <taxon>Mermithida</taxon>
        <taxon>Mermithoidea</taxon>
        <taxon>Mermithidae</taxon>
        <taxon>Romanomermis</taxon>
    </lineage>
</organism>
<dbReference type="WBParaSite" id="nRc.2.0.1.t35508-RA">
    <property type="protein sequence ID" value="nRc.2.0.1.t35508-RA"/>
    <property type="gene ID" value="nRc.2.0.1.g35508"/>
</dbReference>
<reference evidence="2" key="1">
    <citation type="submission" date="2022-11" db="UniProtKB">
        <authorList>
            <consortium name="WormBaseParasite"/>
        </authorList>
    </citation>
    <scope>IDENTIFICATION</scope>
</reference>
<evidence type="ECO:0000313" key="2">
    <source>
        <dbReference type="WBParaSite" id="nRc.2.0.1.t35508-RA"/>
    </source>
</evidence>
<name>A0A915K9S3_ROMCU</name>
<accession>A0A915K9S3</accession>
<dbReference type="Proteomes" id="UP000887565">
    <property type="component" value="Unplaced"/>
</dbReference>
<proteinExistence type="predicted"/>
<keyword evidence="1" id="KW-1185">Reference proteome</keyword>
<dbReference type="AlphaFoldDB" id="A0A915K9S3"/>
<protein>
    <submittedName>
        <fullName evidence="2">Uncharacterized protein</fullName>
    </submittedName>
</protein>
<evidence type="ECO:0000313" key="1">
    <source>
        <dbReference type="Proteomes" id="UP000887565"/>
    </source>
</evidence>